<dbReference type="InterPro" id="IPR038765">
    <property type="entry name" value="Papain-like_cys_pep_sf"/>
</dbReference>
<feature type="domain" description="Transglutaminase-like" evidence="3">
    <location>
        <begin position="479"/>
        <end position="549"/>
    </location>
</feature>
<sequence length="779" mass="83077">MRSWADIAVIAALSIIGMVGLTTSFAEPLYLVAGIGGIVVGTGAALLGHLLRWPVVTTVLAAIVAYFLLGSALAMPNEAIAFVLPSLQTLSGLAVGAVFGWADLVTLRAPVELPYYVTAVPYVSGWLVSLVSVTLALRWLPGRGGALRAAVVLAGPLVLYVVGVLLGTEQPYLAGVRGVAFAAIALIWMSRRRRDSARVASAANEAVRRRRVVGTAVVVGAAVLLGGGGGYLLAPPADARYVLRDEIQPPLESLDYPSPLAGFRIYTKDLDQTDLFTVDGLSEGQRVRIATMDSYNGVIWDVAGAEESSDGSGEFSLVGRSVPVPATAEDGVPTHLDVTVSWYDDVWLPDIGYTTDFGLDRRALADLRYNDSTGTAVLTTGVTDGRSYSLDALVPQPPSDADLADVPVASLQLAPVENVPDIVTAKALEFSGAATTPIDKLRNIETALKTGGYLSHGTASDSAPSRAGHGADRITELLTLDPMVGDQEQYASAFALMARSLDYPARVVMGFAPDVPAEGGPVTVTGDDVTAWVEVAFDGIGWVSFDPTPDDTDVPQSQVPKPQTEPQPQVRQPPRAENEQEDLVNPTDVEDDDKDDESPFVLPAWVIAVGLSVLIPLAIILIPLLIVTLAKRRRERRRRAAATGDGRVAGAWDEMLDRYAELGYPIPEKLTRPLTAVKLEAEISAVGDGTLVALAHRADAAVFSGREISDAVADEVWTEAMAAAAVAEAATTRLRRIRSRYTLRSIGDRYRRLLRRAERDTARRGSDPDRTDARRGDRP</sequence>
<evidence type="ECO:0000256" key="2">
    <source>
        <dbReference type="SAM" id="Phobius"/>
    </source>
</evidence>
<dbReference type="SMART" id="SM00460">
    <property type="entry name" value="TGc"/>
    <property type="match status" value="1"/>
</dbReference>
<feature type="transmembrane region" description="Helical" evidence="2">
    <location>
        <begin position="172"/>
        <end position="191"/>
    </location>
</feature>
<feature type="transmembrane region" description="Helical" evidence="2">
    <location>
        <begin position="50"/>
        <end position="69"/>
    </location>
</feature>
<dbReference type="Pfam" id="PF01841">
    <property type="entry name" value="Transglut_core"/>
    <property type="match status" value="1"/>
</dbReference>
<feature type="compositionally biased region" description="Polar residues" evidence="1">
    <location>
        <begin position="554"/>
        <end position="570"/>
    </location>
</feature>
<feature type="transmembrane region" description="Helical" evidence="2">
    <location>
        <begin position="122"/>
        <end position="140"/>
    </location>
</feature>
<dbReference type="InterPro" id="IPR002931">
    <property type="entry name" value="Transglutaminase-like"/>
</dbReference>
<dbReference type="InterPro" id="IPR052901">
    <property type="entry name" value="Bact_TGase-like"/>
</dbReference>
<feature type="region of interest" description="Disordered" evidence="1">
    <location>
        <begin position="757"/>
        <end position="779"/>
    </location>
</feature>
<feature type="region of interest" description="Disordered" evidence="1">
    <location>
        <begin position="546"/>
        <end position="596"/>
    </location>
</feature>
<dbReference type="Gene3D" id="3.10.620.30">
    <property type="match status" value="1"/>
</dbReference>
<feature type="transmembrane region" description="Helical" evidence="2">
    <location>
        <begin position="147"/>
        <end position="166"/>
    </location>
</feature>
<name>A0A2V1HTX9_9MICO</name>
<dbReference type="PANTHER" id="PTHR42736">
    <property type="entry name" value="PROTEIN-GLUTAMINE GAMMA-GLUTAMYLTRANSFERASE"/>
    <property type="match status" value="1"/>
</dbReference>
<evidence type="ECO:0000313" key="5">
    <source>
        <dbReference type="Proteomes" id="UP000244893"/>
    </source>
</evidence>
<keyword evidence="5" id="KW-1185">Reference proteome</keyword>
<keyword evidence="2" id="KW-1133">Transmembrane helix</keyword>
<feature type="transmembrane region" description="Helical" evidence="2">
    <location>
        <begin position="212"/>
        <end position="234"/>
    </location>
</feature>
<dbReference type="Proteomes" id="UP000244893">
    <property type="component" value="Unassembled WGS sequence"/>
</dbReference>
<evidence type="ECO:0000313" key="4">
    <source>
        <dbReference type="EMBL" id="PVZ96028.1"/>
    </source>
</evidence>
<dbReference type="PANTHER" id="PTHR42736:SF1">
    <property type="entry name" value="PROTEIN-GLUTAMINE GAMMA-GLUTAMYLTRANSFERASE"/>
    <property type="match status" value="1"/>
</dbReference>
<feature type="transmembrane region" description="Helical" evidence="2">
    <location>
        <begin position="604"/>
        <end position="630"/>
    </location>
</feature>
<accession>A0A2V1HTX9</accession>
<evidence type="ECO:0000256" key="1">
    <source>
        <dbReference type="SAM" id="MobiDB-lite"/>
    </source>
</evidence>
<keyword evidence="2" id="KW-0472">Membrane</keyword>
<comment type="caution">
    <text evidence="4">The sequence shown here is derived from an EMBL/GenBank/DDBJ whole genome shotgun (WGS) entry which is preliminary data.</text>
</comment>
<gene>
    <name evidence="4" type="ORF">DDQ50_06185</name>
</gene>
<reference evidence="4 5" key="1">
    <citation type="submission" date="2018-05" db="EMBL/GenBank/DDBJ databases">
        <title>Amnibacterium sp. M8JJ-5, whole genome shotgun sequence.</title>
        <authorList>
            <person name="Tuo L."/>
        </authorList>
    </citation>
    <scope>NUCLEOTIDE SEQUENCE [LARGE SCALE GENOMIC DNA]</scope>
    <source>
        <strain evidence="4 5">M8JJ-5</strain>
    </source>
</reference>
<protein>
    <recommendedName>
        <fullName evidence="3">Transglutaminase-like domain-containing protein</fullName>
    </recommendedName>
</protein>
<proteinExistence type="predicted"/>
<keyword evidence="2" id="KW-0812">Transmembrane</keyword>
<evidence type="ECO:0000259" key="3">
    <source>
        <dbReference type="SMART" id="SM00460"/>
    </source>
</evidence>
<dbReference type="EMBL" id="QEOP01000001">
    <property type="protein sequence ID" value="PVZ96028.1"/>
    <property type="molecule type" value="Genomic_DNA"/>
</dbReference>
<dbReference type="SUPFAM" id="SSF54001">
    <property type="entry name" value="Cysteine proteinases"/>
    <property type="match status" value="1"/>
</dbReference>
<feature type="transmembrane region" description="Helical" evidence="2">
    <location>
        <begin position="81"/>
        <end position="102"/>
    </location>
</feature>
<organism evidence="4 5">
    <name type="scientific">Amnibacterium flavum</name>
    <dbReference type="NCBI Taxonomy" id="2173173"/>
    <lineage>
        <taxon>Bacteria</taxon>
        <taxon>Bacillati</taxon>
        <taxon>Actinomycetota</taxon>
        <taxon>Actinomycetes</taxon>
        <taxon>Micrococcales</taxon>
        <taxon>Microbacteriaceae</taxon>
        <taxon>Amnibacterium</taxon>
    </lineage>
</organism>
<dbReference type="AlphaFoldDB" id="A0A2V1HTX9"/>